<protein>
    <submittedName>
        <fullName evidence="1">Uncharacterized protein</fullName>
    </submittedName>
</protein>
<dbReference type="KEGG" id="mbe:MBM_07239"/>
<dbReference type="EMBL" id="JH921445">
    <property type="protein sequence ID" value="EKD14518.1"/>
    <property type="molecule type" value="Genomic_DNA"/>
</dbReference>
<dbReference type="AlphaFoldDB" id="K1X0Y5"/>
<dbReference type="InParanoid" id="K1X0Y5"/>
<evidence type="ECO:0000313" key="2">
    <source>
        <dbReference type="Proteomes" id="UP000006753"/>
    </source>
</evidence>
<dbReference type="Proteomes" id="UP000006753">
    <property type="component" value="Unassembled WGS sequence"/>
</dbReference>
<dbReference type="HOGENOM" id="CLU_1759198_0_0_1"/>
<organism evidence="1 2">
    <name type="scientific">Marssonina brunnea f. sp. multigermtubi (strain MB_m1)</name>
    <name type="common">Marssonina leaf spot fungus</name>
    <dbReference type="NCBI Taxonomy" id="1072389"/>
    <lineage>
        <taxon>Eukaryota</taxon>
        <taxon>Fungi</taxon>
        <taxon>Dikarya</taxon>
        <taxon>Ascomycota</taxon>
        <taxon>Pezizomycotina</taxon>
        <taxon>Leotiomycetes</taxon>
        <taxon>Helotiales</taxon>
        <taxon>Drepanopezizaceae</taxon>
        <taxon>Drepanopeziza</taxon>
    </lineage>
</organism>
<keyword evidence="2" id="KW-1185">Reference proteome</keyword>
<accession>K1X0Y5</accession>
<reference evidence="1 2" key="1">
    <citation type="journal article" date="2012" name="BMC Genomics">
        <title>Sequencing the genome of Marssonina brunnea reveals fungus-poplar co-evolution.</title>
        <authorList>
            <person name="Zhu S."/>
            <person name="Cao Y.-Z."/>
            <person name="Jiang C."/>
            <person name="Tan B.-Y."/>
            <person name="Wang Z."/>
            <person name="Feng S."/>
            <person name="Zhang L."/>
            <person name="Su X.-H."/>
            <person name="Brejova B."/>
            <person name="Vinar T."/>
            <person name="Xu M."/>
            <person name="Wang M.-X."/>
            <person name="Zhang S.-G."/>
            <person name="Huang M.-R."/>
            <person name="Wu R."/>
            <person name="Zhou Y."/>
        </authorList>
    </citation>
    <scope>NUCLEOTIDE SEQUENCE [LARGE SCALE GENOMIC DNA]</scope>
    <source>
        <strain evidence="1 2">MB_m1</strain>
    </source>
</reference>
<dbReference type="OrthoDB" id="3579662at2759"/>
<name>K1X0Y5_MARBU</name>
<sequence length="148" mass="15669">MLSICFRCVSYASRTIDNAASRCIFFADKSIKCERCRTIKSTCISLFAEVVSAGIVLMDAMTAIDNRTRTADDVFRKGTVANNFFIKTRRAFASRVGDASSFLRARVAAASLAAANAGGPLASLGPVPALRLLAAAATADPASLDLLR</sequence>
<gene>
    <name evidence="1" type="ORF">MBM_07239</name>
</gene>
<proteinExistence type="predicted"/>
<evidence type="ECO:0000313" key="1">
    <source>
        <dbReference type="EMBL" id="EKD14518.1"/>
    </source>
</evidence>